<dbReference type="InterPro" id="IPR005636">
    <property type="entry name" value="DTW"/>
</dbReference>
<keyword evidence="7" id="KW-1185">Reference proteome</keyword>
<evidence type="ECO:0000256" key="4">
    <source>
        <dbReference type="ARBA" id="ARBA00022694"/>
    </source>
</evidence>
<keyword evidence="3" id="KW-0949">S-adenosyl-L-methionine</keyword>
<reference evidence="7" key="1">
    <citation type="journal article" date="2019" name="Int. J. Syst. Evol. Microbiol.">
        <title>The Global Catalogue of Microorganisms (GCM) 10K type strain sequencing project: providing services to taxonomists for standard genome sequencing and annotation.</title>
        <authorList>
            <consortium name="The Broad Institute Genomics Platform"/>
            <consortium name="The Broad Institute Genome Sequencing Center for Infectious Disease"/>
            <person name="Wu L."/>
            <person name="Ma J."/>
        </authorList>
    </citation>
    <scope>NUCLEOTIDE SEQUENCE [LARGE SCALE GENOMIC DNA]</scope>
    <source>
        <strain evidence="7">NBRC 111756</strain>
    </source>
</reference>
<dbReference type="Proteomes" id="UP001596422">
    <property type="component" value="Unassembled WGS sequence"/>
</dbReference>
<name>A0ABW2A0L3_9GAMM</name>
<evidence type="ECO:0000313" key="6">
    <source>
        <dbReference type="EMBL" id="MFC6671026.1"/>
    </source>
</evidence>
<dbReference type="EC" id="2.5.1.25" evidence="1"/>
<dbReference type="GO" id="GO:0016432">
    <property type="term" value="F:tRNA-uridine aminocarboxypropyltransferase activity"/>
    <property type="evidence" value="ECO:0007669"/>
    <property type="project" value="UniProtKB-EC"/>
</dbReference>
<evidence type="ECO:0000256" key="3">
    <source>
        <dbReference type="ARBA" id="ARBA00022691"/>
    </source>
</evidence>
<sequence>MTSSTLHPRKPFVARGSNIRRCDSCLMPHHRCICEYRVRVNAQARFWLLTHRKEVYKPTNTGRLILDTIEGSEVFEWSRTEPEAGFVEQLQSEMFDPYIVFPEAPDYSDRMVEFERKPGREPVFIVLDGTWRQARRMFRHSRYLDRIPVIEPRTTRQTRYDLRTQVESHHLCTAEVAAAMLEQIGDDASAAVLDAYFQVFNEYYHASRRTRPMKNLDAPKELLALARDVLDLAANRPG</sequence>
<dbReference type="InterPro" id="IPR039262">
    <property type="entry name" value="DTWD2/TAPT"/>
</dbReference>
<comment type="caution">
    <text evidence="6">The sequence shown here is derived from an EMBL/GenBank/DDBJ whole genome shotgun (WGS) entry which is preliminary data.</text>
</comment>
<gene>
    <name evidence="6" type="ORF">ACFQDL_13860</name>
</gene>
<evidence type="ECO:0000256" key="2">
    <source>
        <dbReference type="ARBA" id="ARBA00022679"/>
    </source>
</evidence>
<dbReference type="PANTHER" id="PTHR21392">
    <property type="entry name" value="TRNA-URIDINE AMINOCARBOXYPROPYLTRANSFERASE 2"/>
    <property type="match status" value="1"/>
</dbReference>
<proteinExistence type="predicted"/>
<evidence type="ECO:0000313" key="7">
    <source>
        <dbReference type="Proteomes" id="UP001596422"/>
    </source>
</evidence>
<keyword evidence="4" id="KW-0819">tRNA processing</keyword>
<organism evidence="6 7">
    <name type="scientific">Marinobacterium aestuariivivens</name>
    <dbReference type="NCBI Taxonomy" id="1698799"/>
    <lineage>
        <taxon>Bacteria</taxon>
        <taxon>Pseudomonadati</taxon>
        <taxon>Pseudomonadota</taxon>
        <taxon>Gammaproteobacteria</taxon>
        <taxon>Oceanospirillales</taxon>
        <taxon>Oceanospirillaceae</taxon>
        <taxon>Marinobacterium</taxon>
    </lineage>
</organism>
<protein>
    <recommendedName>
        <fullName evidence="1">tRNA-uridine aminocarboxypropyltransferase</fullName>
        <ecNumber evidence="1">2.5.1.25</ecNumber>
    </recommendedName>
</protein>
<keyword evidence="2 6" id="KW-0808">Transferase</keyword>
<dbReference type="Pfam" id="PF03942">
    <property type="entry name" value="DTW"/>
    <property type="match status" value="1"/>
</dbReference>
<dbReference type="EMBL" id="JBHSWE010000001">
    <property type="protein sequence ID" value="MFC6671026.1"/>
    <property type="molecule type" value="Genomic_DNA"/>
</dbReference>
<evidence type="ECO:0000256" key="1">
    <source>
        <dbReference type="ARBA" id="ARBA00012386"/>
    </source>
</evidence>
<evidence type="ECO:0000259" key="5">
    <source>
        <dbReference type="SMART" id="SM01144"/>
    </source>
</evidence>
<dbReference type="PANTHER" id="PTHR21392:SF1">
    <property type="entry name" value="TRNA-URIDINE AMINOCARBOXYPROPYLTRANSFERASE"/>
    <property type="match status" value="1"/>
</dbReference>
<feature type="domain" description="DTW" evidence="5">
    <location>
        <begin position="18"/>
        <end position="209"/>
    </location>
</feature>
<accession>A0ABW2A0L3</accession>
<dbReference type="RefSeq" id="WP_379909531.1">
    <property type="nucleotide sequence ID" value="NZ_JBHSWE010000001.1"/>
</dbReference>
<dbReference type="SMART" id="SM01144">
    <property type="entry name" value="DTW"/>
    <property type="match status" value="1"/>
</dbReference>